<evidence type="ECO:0000256" key="7">
    <source>
        <dbReference type="ARBA" id="ARBA00034754"/>
    </source>
</evidence>
<name>A0A4P6MPF6_9BACT</name>
<dbReference type="Gene3D" id="1.10.8.60">
    <property type="match status" value="1"/>
</dbReference>
<dbReference type="GO" id="GO:0006261">
    <property type="term" value="P:DNA-templated DNA replication"/>
    <property type="evidence" value="ECO:0007669"/>
    <property type="project" value="TreeGrafter"/>
</dbReference>
<dbReference type="Proteomes" id="UP000289326">
    <property type="component" value="Chromosome"/>
</dbReference>
<keyword evidence="3" id="KW-0808">Transferase</keyword>
<comment type="similarity">
    <text evidence="7">Belongs to the DNA polymerase HolA subunit family.</text>
</comment>
<keyword evidence="4" id="KW-0548">Nucleotidyltransferase</keyword>
<evidence type="ECO:0000256" key="3">
    <source>
        <dbReference type="ARBA" id="ARBA00022679"/>
    </source>
</evidence>
<dbReference type="InterPro" id="IPR010372">
    <property type="entry name" value="DNA_pol3_delta_N"/>
</dbReference>
<dbReference type="Pfam" id="PF21694">
    <property type="entry name" value="DNA_pol3_delta_C"/>
    <property type="match status" value="1"/>
</dbReference>
<dbReference type="AlphaFoldDB" id="A0A4P6MPF6"/>
<keyword evidence="12" id="KW-1185">Reference proteome</keyword>
<dbReference type="Pfam" id="PF06144">
    <property type="entry name" value="DNA_pol3_delta"/>
    <property type="match status" value="1"/>
</dbReference>
<keyword evidence="5" id="KW-0235">DNA replication</keyword>
<dbReference type="InterPro" id="IPR008921">
    <property type="entry name" value="DNA_pol3_clamp-load_cplx_C"/>
</dbReference>
<keyword evidence="6" id="KW-0239">DNA-directed DNA polymerase</keyword>
<proteinExistence type="inferred from homology"/>
<dbReference type="PANTHER" id="PTHR34388">
    <property type="entry name" value="DNA POLYMERASE III SUBUNIT DELTA"/>
    <property type="match status" value="1"/>
</dbReference>
<organism evidence="11 12">
    <name type="scientific">Mycoplasmopsis phocirhinis</name>
    <dbReference type="NCBI Taxonomy" id="142650"/>
    <lineage>
        <taxon>Bacteria</taxon>
        <taxon>Bacillati</taxon>
        <taxon>Mycoplasmatota</taxon>
        <taxon>Mycoplasmoidales</taxon>
        <taxon>Metamycoplasmataceae</taxon>
        <taxon>Mycoplasmopsis</taxon>
    </lineage>
</organism>
<dbReference type="NCBIfam" id="TIGR01128">
    <property type="entry name" value="holA"/>
    <property type="match status" value="1"/>
</dbReference>
<evidence type="ECO:0000256" key="1">
    <source>
        <dbReference type="ARBA" id="ARBA00012417"/>
    </source>
</evidence>
<dbReference type="PANTHER" id="PTHR34388:SF1">
    <property type="entry name" value="DNA POLYMERASE III SUBUNIT DELTA"/>
    <property type="match status" value="1"/>
</dbReference>
<dbReference type="OrthoDB" id="400018at2"/>
<dbReference type="InterPro" id="IPR005790">
    <property type="entry name" value="DNA_polIII_delta"/>
</dbReference>
<evidence type="ECO:0000259" key="10">
    <source>
        <dbReference type="Pfam" id="PF21694"/>
    </source>
</evidence>
<dbReference type="GO" id="GO:0009360">
    <property type="term" value="C:DNA polymerase III complex"/>
    <property type="evidence" value="ECO:0007669"/>
    <property type="project" value="InterPro"/>
</dbReference>
<sequence length="317" mass="36934">MYLIYGSEKYFIDEYLASIIKSNPQHEIINFYFNDNNEINHLIDIISANNLFANKRIIVIHDCEYLEQKIKKETLNSVHNLIDALNSNTQDLIVFVNNNIEQKDKIADNEFSVFLSQKNITLLYAKSIQGSELNQQILRLVKQHGGKINNLAVEALLKKIPNDLYLINLELIKLINLNPNISVENINQNVSDIYIEDTFGFSNSFQRDNFNIIWRKYKEKINEGVQINILISQLSQLLILADQIYCYIQANKKLLDVANELKLNEYRVKKVYALLNTMGIKKIHKMIKELAKLDRDIKNGKVDDFIGFENFLLKNFN</sequence>
<protein>
    <recommendedName>
        <fullName evidence="2">DNA polymerase III subunit delta</fullName>
        <ecNumber evidence="1">2.7.7.7</ecNumber>
    </recommendedName>
</protein>
<dbReference type="EMBL" id="CP034841">
    <property type="protein sequence ID" value="QBF34983.1"/>
    <property type="molecule type" value="Genomic_DNA"/>
</dbReference>
<gene>
    <name evidence="11" type="ORF">EG856_00950</name>
</gene>
<dbReference type="Gene3D" id="3.40.50.300">
    <property type="entry name" value="P-loop containing nucleotide triphosphate hydrolases"/>
    <property type="match status" value="1"/>
</dbReference>
<accession>A0A4P6MPF6</accession>
<dbReference type="InterPro" id="IPR048466">
    <property type="entry name" value="DNA_pol3_delta-like_C"/>
</dbReference>
<evidence type="ECO:0000256" key="4">
    <source>
        <dbReference type="ARBA" id="ARBA00022695"/>
    </source>
</evidence>
<evidence type="ECO:0000256" key="2">
    <source>
        <dbReference type="ARBA" id="ARBA00017703"/>
    </source>
</evidence>
<evidence type="ECO:0000256" key="5">
    <source>
        <dbReference type="ARBA" id="ARBA00022705"/>
    </source>
</evidence>
<feature type="domain" description="DNA polymerase III delta subunit-like C-terminal" evidence="10">
    <location>
        <begin position="225"/>
        <end position="314"/>
    </location>
</feature>
<evidence type="ECO:0000256" key="8">
    <source>
        <dbReference type="ARBA" id="ARBA00049244"/>
    </source>
</evidence>
<evidence type="ECO:0000313" key="12">
    <source>
        <dbReference type="Proteomes" id="UP000289326"/>
    </source>
</evidence>
<dbReference type="GO" id="GO:0003677">
    <property type="term" value="F:DNA binding"/>
    <property type="evidence" value="ECO:0007669"/>
    <property type="project" value="InterPro"/>
</dbReference>
<dbReference type="EC" id="2.7.7.7" evidence="1"/>
<dbReference type="KEGG" id="mphi:EG856_00950"/>
<feature type="domain" description="DNA polymerase III delta N-terminal" evidence="9">
    <location>
        <begin position="2"/>
        <end position="105"/>
    </location>
</feature>
<dbReference type="InterPro" id="IPR027417">
    <property type="entry name" value="P-loop_NTPase"/>
</dbReference>
<dbReference type="Gene3D" id="1.20.272.10">
    <property type="match status" value="1"/>
</dbReference>
<evidence type="ECO:0000313" key="11">
    <source>
        <dbReference type="EMBL" id="QBF34983.1"/>
    </source>
</evidence>
<dbReference type="SUPFAM" id="SSF52540">
    <property type="entry name" value="P-loop containing nucleoside triphosphate hydrolases"/>
    <property type="match status" value="1"/>
</dbReference>
<evidence type="ECO:0000259" key="9">
    <source>
        <dbReference type="Pfam" id="PF06144"/>
    </source>
</evidence>
<reference evidence="11 12" key="1">
    <citation type="submission" date="2019-01" db="EMBL/GenBank/DDBJ databases">
        <title>Complete sequence and annotation of the Mycoplasma phocirhinis strain 852T genome.</title>
        <authorList>
            <person name="Frasca S.Jr."/>
            <person name="Kutish G.F."/>
            <person name="Castellanos Gell J."/>
            <person name="Michaels D.L."/>
            <person name="Brown D.R."/>
        </authorList>
    </citation>
    <scope>NUCLEOTIDE SEQUENCE [LARGE SCALE GENOMIC DNA]</scope>
    <source>
        <strain evidence="11 12">852</strain>
    </source>
</reference>
<comment type="catalytic activity">
    <reaction evidence="8">
        <text>DNA(n) + a 2'-deoxyribonucleoside 5'-triphosphate = DNA(n+1) + diphosphate</text>
        <dbReference type="Rhea" id="RHEA:22508"/>
        <dbReference type="Rhea" id="RHEA-COMP:17339"/>
        <dbReference type="Rhea" id="RHEA-COMP:17340"/>
        <dbReference type="ChEBI" id="CHEBI:33019"/>
        <dbReference type="ChEBI" id="CHEBI:61560"/>
        <dbReference type="ChEBI" id="CHEBI:173112"/>
        <dbReference type="EC" id="2.7.7.7"/>
    </reaction>
</comment>
<dbReference type="GO" id="GO:0003887">
    <property type="term" value="F:DNA-directed DNA polymerase activity"/>
    <property type="evidence" value="ECO:0007669"/>
    <property type="project" value="UniProtKB-KW"/>
</dbReference>
<dbReference type="SUPFAM" id="SSF48019">
    <property type="entry name" value="post-AAA+ oligomerization domain-like"/>
    <property type="match status" value="1"/>
</dbReference>
<evidence type="ECO:0000256" key="6">
    <source>
        <dbReference type="ARBA" id="ARBA00022932"/>
    </source>
</evidence>